<evidence type="ECO:0000259" key="1">
    <source>
        <dbReference type="Pfam" id="PF01261"/>
    </source>
</evidence>
<comment type="caution">
    <text evidence="2">The sequence shown here is derived from an EMBL/GenBank/DDBJ whole genome shotgun (WGS) entry which is preliminary data.</text>
</comment>
<dbReference type="AlphaFoldDB" id="A0A7W9SN03"/>
<dbReference type="Gene3D" id="3.20.20.150">
    <property type="entry name" value="Divalent-metal-dependent TIM barrel enzymes"/>
    <property type="match status" value="1"/>
</dbReference>
<keyword evidence="3" id="KW-1185">Reference proteome</keyword>
<dbReference type="InterPro" id="IPR050312">
    <property type="entry name" value="IolE/XylAMocC-like"/>
</dbReference>
<dbReference type="EMBL" id="JACHGW010000001">
    <property type="protein sequence ID" value="MBB6048838.1"/>
    <property type="molecule type" value="Genomic_DNA"/>
</dbReference>
<sequence length="279" mass="30740">MRLSVITDEIAQDLSHALAVMSEYGLKEAELRNVYGKYIVDADEALLSRVEQDLEKAGFTVPCIDTPLYKCDLTGLGSATGATHNAQERTLDDQLALLERSIALCKRFNAPYIRIFAFWKRGPLTEEIEDRIAAELVRPCQVAEEAGVTLLLENEHACYLGSGEETARMVARLSSPALKMLWDPGNALCAGELPFPTGWEAARPYTEHIHIKDARTLSDGKQQWTVVGEGDIDYKGQFAALKASGYRGVIALETHYKAPNGDSESSSRACLEGMIQLCR</sequence>
<dbReference type="InterPro" id="IPR036237">
    <property type="entry name" value="Xyl_isomerase-like_sf"/>
</dbReference>
<dbReference type="Proteomes" id="UP000520814">
    <property type="component" value="Unassembled WGS sequence"/>
</dbReference>
<dbReference type="Pfam" id="PF01261">
    <property type="entry name" value="AP_endonuc_2"/>
    <property type="match status" value="1"/>
</dbReference>
<dbReference type="RefSeq" id="WP_184192461.1">
    <property type="nucleotide sequence ID" value="NZ_JACHGW010000001.1"/>
</dbReference>
<dbReference type="PANTHER" id="PTHR12110:SF41">
    <property type="entry name" value="INOSOSE DEHYDRATASE"/>
    <property type="match status" value="1"/>
</dbReference>
<evidence type="ECO:0000313" key="3">
    <source>
        <dbReference type="Proteomes" id="UP000520814"/>
    </source>
</evidence>
<protein>
    <submittedName>
        <fullName evidence="2">Sugar phosphate isomerase/epimerase</fullName>
    </submittedName>
</protein>
<dbReference type="InterPro" id="IPR013022">
    <property type="entry name" value="Xyl_isomerase-like_TIM-brl"/>
</dbReference>
<name>A0A7W9SN03_ARMRO</name>
<organism evidence="2 3">
    <name type="scientific">Armatimonas rosea</name>
    <dbReference type="NCBI Taxonomy" id="685828"/>
    <lineage>
        <taxon>Bacteria</taxon>
        <taxon>Bacillati</taxon>
        <taxon>Armatimonadota</taxon>
        <taxon>Armatimonadia</taxon>
        <taxon>Armatimonadales</taxon>
        <taxon>Armatimonadaceae</taxon>
        <taxon>Armatimonas</taxon>
    </lineage>
</organism>
<accession>A0A7W9SN03</accession>
<dbReference type="SUPFAM" id="SSF51658">
    <property type="entry name" value="Xylose isomerase-like"/>
    <property type="match status" value="1"/>
</dbReference>
<dbReference type="GO" id="GO:0016853">
    <property type="term" value="F:isomerase activity"/>
    <property type="evidence" value="ECO:0007669"/>
    <property type="project" value="UniProtKB-KW"/>
</dbReference>
<keyword evidence="2" id="KW-0413">Isomerase</keyword>
<dbReference type="PANTHER" id="PTHR12110">
    <property type="entry name" value="HYDROXYPYRUVATE ISOMERASE"/>
    <property type="match status" value="1"/>
</dbReference>
<feature type="domain" description="Xylose isomerase-like TIM barrel" evidence="1">
    <location>
        <begin position="21"/>
        <end position="261"/>
    </location>
</feature>
<reference evidence="2 3" key="1">
    <citation type="submission" date="2020-08" db="EMBL/GenBank/DDBJ databases">
        <title>Genomic Encyclopedia of Type Strains, Phase IV (KMG-IV): sequencing the most valuable type-strain genomes for metagenomic binning, comparative biology and taxonomic classification.</title>
        <authorList>
            <person name="Goeker M."/>
        </authorList>
    </citation>
    <scope>NUCLEOTIDE SEQUENCE [LARGE SCALE GENOMIC DNA]</scope>
    <source>
        <strain evidence="2 3">DSM 23562</strain>
    </source>
</reference>
<evidence type="ECO:0000313" key="2">
    <source>
        <dbReference type="EMBL" id="MBB6048838.1"/>
    </source>
</evidence>
<gene>
    <name evidence="2" type="ORF">HNQ39_000600</name>
</gene>
<proteinExistence type="predicted"/>